<dbReference type="GO" id="GO:0004826">
    <property type="term" value="F:phenylalanine-tRNA ligase activity"/>
    <property type="evidence" value="ECO:0007669"/>
    <property type="project" value="UniProtKB-EC"/>
</dbReference>
<dbReference type="PANTHER" id="PTHR10947:SF0">
    <property type="entry name" value="PHENYLALANINE--TRNA LIGASE BETA SUBUNIT"/>
    <property type="match status" value="1"/>
</dbReference>
<dbReference type="InterPro" id="IPR005147">
    <property type="entry name" value="tRNA_synthase_B5-dom"/>
</dbReference>
<keyword evidence="10" id="KW-0547">Nucleotide-binding</keyword>
<evidence type="ECO:0000313" key="19">
    <source>
        <dbReference type="EMBL" id="PWN19354.1"/>
    </source>
</evidence>
<dbReference type="STRING" id="1684307.A0A316U3I5"/>
<keyword evidence="8" id="KW-0436">Ligase</keyword>
<comment type="catalytic activity">
    <reaction evidence="16">
        <text>tRNA(Phe) + L-phenylalanine + ATP = L-phenylalanyl-tRNA(Phe) + AMP + diphosphate + H(+)</text>
        <dbReference type="Rhea" id="RHEA:19413"/>
        <dbReference type="Rhea" id="RHEA-COMP:9668"/>
        <dbReference type="Rhea" id="RHEA-COMP:9699"/>
        <dbReference type="ChEBI" id="CHEBI:15378"/>
        <dbReference type="ChEBI" id="CHEBI:30616"/>
        <dbReference type="ChEBI" id="CHEBI:33019"/>
        <dbReference type="ChEBI" id="CHEBI:58095"/>
        <dbReference type="ChEBI" id="CHEBI:78442"/>
        <dbReference type="ChEBI" id="CHEBI:78531"/>
        <dbReference type="ChEBI" id="CHEBI:456215"/>
        <dbReference type="EC" id="6.1.1.20"/>
    </reaction>
</comment>
<name>A0A316U3I5_9BASI</name>
<evidence type="ECO:0000256" key="10">
    <source>
        <dbReference type="ARBA" id="ARBA00022741"/>
    </source>
</evidence>
<dbReference type="InterPro" id="IPR045864">
    <property type="entry name" value="aa-tRNA-synth_II/BPL/LPL"/>
</dbReference>
<evidence type="ECO:0000256" key="13">
    <source>
        <dbReference type="ARBA" id="ARBA00022917"/>
    </source>
</evidence>
<keyword evidence="7" id="KW-0963">Cytoplasm</keyword>
<dbReference type="NCBIfam" id="TIGR00471">
    <property type="entry name" value="pheT_arch"/>
    <property type="match status" value="1"/>
</dbReference>
<comment type="subcellular location">
    <subcellularLocation>
        <location evidence="2">Cytoplasm</location>
    </subcellularLocation>
</comment>
<dbReference type="Pfam" id="PF18262">
    <property type="entry name" value="PhetRS_B1"/>
    <property type="match status" value="1"/>
</dbReference>
<dbReference type="FunFam" id="3.30.56.10:FF:000004">
    <property type="entry name" value="Phenylalanyl-tRNA synthetase, beta subunit"/>
    <property type="match status" value="1"/>
</dbReference>
<dbReference type="InterPro" id="IPR020825">
    <property type="entry name" value="Phe-tRNA_synthase-like_B3/B4"/>
</dbReference>
<dbReference type="EC" id="6.1.1.20" evidence="5"/>
<evidence type="ECO:0000256" key="16">
    <source>
        <dbReference type="ARBA" id="ARBA00049255"/>
    </source>
</evidence>
<comment type="subunit">
    <text evidence="4">Tetramer of two alpha and two beta subunits.</text>
</comment>
<dbReference type="Pfam" id="PF03484">
    <property type="entry name" value="B5"/>
    <property type="match status" value="1"/>
</dbReference>
<dbReference type="GO" id="GO:0006432">
    <property type="term" value="P:phenylalanyl-tRNA aminoacylation"/>
    <property type="evidence" value="ECO:0007669"/>
    <property type="project" value="InterPro"/>
</dbReference>
<dbReference type="Gene3D" id="3.30.56.10">
    <property type="match status" value="2"/>
</dbReference>
<evidence type="ECO:0000256" key="6">
    <source>
        <dbReference type="ARBA" id="ARBA00017032"/>
    </source>
</evidence>
<evidence type="ECO:0000313" key="20">
    <source>
        <dbReference type="Proteomes" id="UP000245942"/>
    </source>
</evidence>
<dbReference type="InterPro" id="IPR009061">
    <property type="entry name" value="DNA-bd_dom_put_sf"/>
</dbReference>
<keyword evidence="13" id="KW-0648">Protein biosynthesis</keyword>
<dbReference type="GO" id="GO:0000287">
    <property type="term" value="F:magnesium ion binding"/>
    <property type="evidence" value="ECO:0007669"/>
    <property type="project" value="InterPro"/>
</dbReference>
<evidence type="ECO:0000256" key="12">
    <source>
        <dbReference type="ARBA" id="ARBA00022842"/>
    </source>
</evidence>
<evidence type="ECO:0000256" key="17">
    <source>
        <dbReference type="SAM" id="MobiDB-lite"/>
    </source>
</evidence>
<dbReference type="PANTHER" id="PTHR10947">
    <property type="entry name" value="PHENYLALANYL-TRNA SYNTHETASE BETA CHAIN AND LEUCINE-RICH REPEAT-CONTAINING PROTEIN 47"/>
    <property type="match status" value="1"/>
</dbReference>
<dbReference type="Proteomes" id="UP000245942">
    <property type="component" value="Unassembled WGS sequence"/>
</dbReference>
<evidence type="ECO:0000256" key="9">
    <source>
        <dbReference type="ARBA" id="ARBA00022723"/>
    </source>
</evidence>
<gene>
    <name evidence="19" type="ORF">BCV69DRAFT_313623</name>
</gene>
<dbReference type="InterPro" id="IPR040659">
    <property type="entry name" value="PhetRS_B1"/>
</dbReference>
<sequence length="686" mass="75609">MPTVAVDKERFLASLGRTYTVEEFDELCFQFGIELDDDTTEECQKAGNGERPQLKIDIPANRYDLLCHEGISRALRVFLGQIEQPQIKLTQPKEIIQIKVDAKVDSIRPVILGAVLRNITFTPESYASFIDLQDKLHQNLGRRRTLVSMGTHDLDTISTPIYYEGLAPAEVKFAPLNRPGQVMDGPTLMTTLEADRHLSRYLSIIRDSPVYPVVLDANKTVCSLPPIINSEHSKITLKTKNVFIDMTGTDATRCQHALSELVSMFSQYCGEEYTVEPVEVIYPSGRVEITPNLEARRTTASVEYINRCTGLDLSPQRCVELLQRMGHQANVSSASQDTLEVSIPSTRPDVLHQCDLMEDVAVAYGFDNLPRRFPSTNTVAAPLPINKLSDLVRRDIAYAGWIEALSLILCSHDEAYAYLNHKDPGTEAILLANPKSAEYQLVRTSLLPGLLKTIRENRKHALPLRLFEVSDVGFKDADDLERCSRNERRVCATYTDRVARFEVVHGLLGRIMQVLDAKYLSGGERTKDVKGWWIEESDDPTFLPGRAAVIKFRPGSSATAGRSSLASTGPSAEPTLQAAAVSEGESAATLPTQGVSAEAQGSGVAQKEDVKHLGKDSSASASSSIGKTVDHISRKLAQALSLSGDSDKNSGVLTIGKLGVLHPEVLKKFELDWPTVSLEFDLEVFL</sequence>
<keyword evidence="14 19" id="KW-0030">Aminoacyl-tRNA synthetase</keyword>
<proteinExistence type="inferred from homology"/>
<evidence type="ECO:0000256" key="4">
    <source>
        <dbReference type="ARBA" id="ARBA00011209"/>
    </source>
</evidence>
<feature type="domain" description="B5" evidence="18">
    <location>
        <begin position="293"/>
        <end position="371"/>
    </location>
</feature>
<dbReference type="PROSITE" id="PS51483">
    <property type="entry name" value="B5"/>
    <property type="match status" value="1"/>
</dbReference>
<feature type="compositionally biased region" description="Basic and acidic residues" evidence="17">
    <location>
        <begin position="606"/>
        <end position="615"/>
    </location>
</feature>
<dbReference type="FunFam" id="3.30.56.10:FF:000006">
    <property type="entry name" value="Phenylalanyl-tRNA synthetase subunit beta"/>
    <property type="match status" value="1"/>
</dbReference>
<organism evidence="19 20">
    <name type="scientific">Pseudomicrostroma glucosiphilum</name>
    <dbReference type="NCBI Taxonomy" id="1684307"/>
    <lineage>
        <taxon>Eukaryota</taxon>
        <taxon>Fungi</taxon>
        <taxon>Dikarya</taxon>
        <taxon>Basidiomycota</taxon>
        <taxon>Ustilaginomycotina</taxon>
        <taxon>Exobasidiomycetes</taxon>
        <taxon>Microstromatales</taxon>
        <taxon>Microstromatales incertae sedis</taxon>
        <taxon>Pseudomicrostroma</taxon>
    </lineage>
</organism>
<dbReference type="SMART" id="SM00874">
    <property type="entry name" value="B5"/>
    <property type="match status" value="1"/>
</dbReference>
<evidence type="ECO:0000256" key="14">
    <source>
        <dbReference type="ARBA" id="ARBA00023146"/>
    </source>
</evidence>
<evidence type="ECO:0000256" key="3">
    <source>
        <dbReference type="ARBA" id="ARBA00007438"/>
    </source>
</evidence>
<dbReference type="GO" id="GO:0003723">
    <property type="term" value="F:RNA binding"/>
    <property type="evidence" value="ECO:0007669"/>
    <property type="project" value="InterPro"/>
</dbReference>
<dbReference type="GO" id="GO:0009328">
    <property type="term" value="C:phenylalanine-tRNA ligase complex"/>
    <property type="evidence" value="ECO:0007669"/>
    <property type="project" value="TreeGrafter"/>
</dbReference>
<feature type="region of interest" description="Disordered" evidence="17">
    <location>
        <begin position="583"/>
        <end position="626"/>
    </location>
</feature>
<evidence type="ECO:0000259" key="18">
    <source>
        <dbReference type="PROSITE" id="PS51483"/>
    </source>
</evidence>
<dbReference type="RefSeq" id="XP_025346514.1">
    <property type="nucleotide sequence ID" value="XM_025495047.1"/>
</dbReference>
<dbReference type="FunFam" id="3.50.40.10:FF:000002">
    <property type="entry name" value="phenylalanine--tRNA ligase beta subunit"/>
    <property type="match status" value="1"/>
</dbReference>
<comment type="cofactor">
    <cofactor evidence="1">
        <name>Mg(2+)</name>
        <dbReference type="ChEBI" id="CHEBI:18420"/>
    </cofactor>
</comment>
<dbReference type="InterPro" id="IPR041616">
    <property type="entry name" value="PheRS_beta_core"/>
</dbReference>
<keyword evidence="20" id="KW-1185">Reference proteome</keyword>
<dbReference type="SMART" id="SM00873">
    <property type="entry name" value="B3_4"/>
    <property type="match status" value="1"/>
</dbReference>
<dbReference type="GO" id="GO:0005524">
    <property type="term" value="F:ATP binding"/>
    <property type="evidence" value="ECO:0007669"/>
    <property type="project" value="UniProtKB-KW"/>
</dbReference>
<keyword evidence="11" id="KW-0067">ATP-binding</keyword>
<evidence type="ECO:0000256" key="11">
    <source>
        <dbReference type="ARBA" id="ARBA00022840"/>
    </source>
</evidence>
<evidence type="ECO:0000256" key="15">
    <source>
        <dbReference type="ARBA" id="ARBA00033189"/>
    </source>
</evidence>
<dbReference type="Pfam" id="PF17759">
    <property type="entry name" value="tRNA_synthFbeta"/>
    <property type="match status" value="1"/>
</dbReference>
<dbReference type="SUPFAM" id="SSF46955">
    <property type="entry name" value="Putative DNA-binding domain"/>
    <property type="match status" value="2"/>
</dbReference>
<evidence type="ECO:0000256" key="5">
    <source>
        <dbReference type="ARBA" id="ARBA00012814"/>
    </source>
</evidence>
<dbReference type="InterPro" id="IPR004531">
    <property type="entry name" value="Phe-tRNA-synth_IIc_bsu_arc_euk"/>
</dbReference>
<reference evidence="19 20" key="1">
    <citation type="journal article" date="2018" name="Mol. Biol. Evol.">
        <title>Broad Genomic Sampling Reveals a Smut Pathogenic Ancestry of the Fungal Clade Ustilaginomycotina.</title>
        <authorList>
            <person name="Kijpornyongpan T."/>
            <person name="Mondo S.J."/>
            <person name="Barry K."/>
            <person name="Sandor L."/>
            <person name="Lee J."/>
            <person name="Lipzen A."/>
            <person name="Pangilinan J."/>
            <person name="LaButti K."/>
            <person name="Hainaut M."/>
            <person name="Henrissat B."/>
            <person name="Grigoriev I.V."/>
            <person name="Spatafora J.W."/>
            <person name="Aime M.C."/>
        </authorList>
    </citation>
    <scope>NUCLEOTIDE SEQUENCE [LARGE SCALE GENOMIC DNA]</scope>
    <source>
        <strain evidence="19 20">MCA 4718</strain>
    </source>
</reference>
<dbReference type="EMBL" id="KZ819331">
    <property type="protein sequence ID" value="PWN19354.1"/>
    <property type="molecule type" value="Genomic_DNA"/>
</dbReference>
<keyword evidence="12" id="KW-0460">Magnesium</keyword>
<dbReference type="InterPro" id="IPR045060">
    <property type="entry name" value="Phe-tRNA-ligase_IIc_bsu"/>
</dbReference>
<dbReference type="OrthoDB" id="1698572at2759"/>
<dbReference type="SUPFAM" id="SSF55681">
    <property type="entry name" value="Class II aaRS and biotin synthetases"/>
    <property type="match status" value="1"/>
</dbReference>
<dbReference type="Gene3D" id="3.30.930.10">
    <property type="entry name" value="Bira Bifunctional Protein, Domain 2"/>
    <property type="match status" value="1"/>
</dbReference>
<comment type="similarity">
    <text evidence="3">Belongs to the phenylalanyl-tRNA synthetase beta subunit family. Type 2 subfamily.</text>
</comment>
<protein>
    <recommendedName>
        <fullName evidence="6">Phenylalanine--tRNA ligase beta subunit</fullName>
        <ecNumber evidence="5">6.1.1.20</ecNumber>
    </recommendedName>
    <alternativeName>
        <fullName evidence="15">Phenylalanyl-tRNA synthetase beta subunit</fullName>
    </alternativeName>
</protein>
<keyword evidence="9" id="KW-0479">Metal-binding</keyword>
<evidence type="ECO:0000256" key="1">
    <source>
        <dbReference type="ARBA" id="ARBA00001946"/>
    </source>
</evidence>
<evidence type="ECO:0000256" key="8">
    <source>
        <dbReference type="ARBA" id="ARBA00022598"/>
    </source>
</evidence>
<evidence type="ECO:0000256" key="2">
    <source>
        <dbReference type="ARBA" id="ARBA00004496"/>
    </source>
</evidence>
<dbReference type="Pfam" id="PF03483">
    <property type="entry name" value="B3_4"/>
    <property type="match status" value="1"/>
</dbReference>
<dbReference type="SUPFAM" id="SSF56037">
    <property type="entry name" value="PheT/TilS domain"/>
    <property type="match status" value="1"/>
</dbReference>
<evidence type="ECO:0000256" key="7">
    <source>
        <dbReference type="ARBA" id="ARBA00022490"/>
    </source>
</evidence>
<dbReference type="GeneID" id="37016781"/>
<dbReference type="InterPro" id="IPR005146">
    <property type="entry name" value="B3/B4_tRNA-bd"/>
</dbReference>
<accession>A0A316U3I5</accession>
<dbReference type="Gene3D" id="3.50.40.10">
    <property type="entry name" value="Phenylalanyl-trna Synthetase, Chain B, domain 3"/>
    <property type="match status" value="1"/>
</dbReference>
<dbReference type="AlphaFoldDB" id="A0A316U3I5"/>